<dbReference type="Proteomes" id="UP000717585">
    <property type="component" value="Unassembled WGS sequence"/>
</dbReference>
<evidence type="ECO:0000313" key="2">
    <source>
        <dbReference type="EMBL" id="KAG9389447.1"/>
    </source>
</evidence>
<gene>
    <name evidence="2" type="ORF">J8273_8739</name>
</gene>
<protein>
    <submittedName>
        <fullName evidence="2">Uncharacterized protein</fullName>
    </submittedName>
</protein>
<proteinExistence type="predicted"/>
<name>A0A8J6AZ13_9EUKA</name>
<dbReference type="AlphaFoldDB" id="A0A8J6AZ13"/>
<feature type="region of interest" description="Disordered" evidence="1">
    <location>
        <begin position="1"/>
        <end position="85"/>
    </location>
</feature>
<feature type="compositionally biased region" description="Basic and acidic residues" evidence="1">
    <location>
        <begin position="1"/>
        <end position="13"/>
    </location>
</feature>
<evidence type="ECO:0000256" key="1">
    <source>
        <dbReference type="SAM" id="MobiDB-lite"/>
    </source>
</evidence>
<reference evidence="2" key="1">
    <citation type="submission" date="2021-05" db="EMBL/GenBank/DDBJ databases">
        <title>A free-living protist that lacks canonical eukaryotic 1 DNA replication and segregation systems.</title>
        <authorList>
            <person name="Salas-Leiva D.E."/>
            <person name="Tromer E.C."/>
            <person name="Curtis B.A."/>
            <person name="Jerlstrom-Hultqvist J."/>
            <person name="Kolisko M."/>
            <person name="Yi Z."/>
            <person name="Salas-Leiva J.S."/>
            <person name="Gallot-Lavallee L."/>
            <person name="Kops G.J.P.L."/>
            <person name="Archibald J.M."/>
            <person name="Simpson A.G.B."/>
            <person name="Roger A.J."/>
        </authorList>
    </citation>
    <scope>NUCLEOTIDE SEQUENCE</scope>
    <source>
        <strain evidence="2">BICM</strain>
    </source>
</reference>
<sequence>MRMVQLHEQRNPDGVDTGEGESDDEALFDETAGEAEMPETAVEGEFDDEAGLEMLEGEWEDEESSDSDAEDKPRRQPVICSVTTG</sequence>
<dbReference type="EMBL" id="JAHDYR010000069">
    <property type="protein sequence ID" value="KAG9389447.1"/>
    <property type="molecule type" value="Genomic_DNA"/>
</dbReference>
<accession>A0A8J6AZ13</accession>
<keyword evidence="3" id="KW-1185">Reference proteome</keyword>
<feature type="compositionally biased region" description="Acidic residues" evidence="1">
    <location>
        <begin position="16"/>
        <end position="69"/>
    </location>
</feature>
<comment type="caution">
    <text evidence="2">The sequence shown here is derived from an EMBL/GenBank/DDBJ whole genome shotgun (WGS) entry which is preliminary data.</text>
</comment>
<evidence type="ECO:0000313" key="3">
    <source>
        <dbReference type="Proteomes" id="UP000717585"/>
    </source>
</evidence>
<organism evidence="2 3">
    <name type="scientific">Carpediemonas membranifera</name>
    <dbReference type="NCBI Taxonomy" id="201153"/>
    <lineage>
        <taxon>Eukaryota</taxon>
        <taxon>Metamonada</taxon>
        <taxon>Carpediemonas-like organisms</taxon>
        <taxon>Carpediemonas</taxon>
    </lineage>
</organism>